<name>A0A6L4NCG6_9BACE</name>
<dbReference type="Proteomes" id="UP000474077">
    <property type="component" value="Unassembled WGS sequence"/>
</dbReference>
<evidence type="ECO:0000313" key="1">
    <source>
        <dbReference type="EMBL" id="KAB6079032.1"/>
    </source>
</evidence>
<dbReference type="RefSeq" id="WP_149924129.1">
    <property type="nucleotide sequence ID" value="NZ_WDEQ01000038.1"/>
</dbReference>
<comment type="caution">
    <text evidence="1">The sequence shown here is derived from an EMBL/GenBank/DDBJ whole genome shotgun (WGS) entry which is preliminary data.</text>
</comment>
<proteinExistence type="predicted"/>
<gene>
    <name evidence="1" type="ORF">GA560_21050</name>
</gene>
<organism evidence="1 2">
    <name type="scientific">Bacteroides xylanisolvens</name>
    <dbReference type="NCBI Taxonomy" id="371601"/>
    <lineage>
        <taxon>Bacteria</taxon>
        <taxon>Pseudomonadati</taxon>
        <taxon>Bacteroidota</taxon>
        <taxon>Bacteroidia</taxon>
        <taxon>Bacteroidales</taxon>
        <taxon>Bacteroidaceae</taxon>
        <taxon>Bacteroides</taxon>
    </lineage>
</organism>
<reference evidence="1 2" key="1">
    <citation type="journal article" date="2019" name="Nat. Med.">
        <title>A library of human gut bacterial isolates paired with longitudinal multiomics data enables mechanistic microbiome research.</title>
        <authorList>
            <person name="Poyet M."/>
            <person name="Groussin M."/>
            <person name="Gibbons S.M."/>
            <person name="Avila-Pacheco J."/>
            <person name="Jiang X."/>
            <person name="Kearney S.M."/>
            <person name="Perrotta A.R."/>
            <person name="Berdy B."/>
            <person name="Zhao S."/>
            <person name="Lieberman T.D."/>
            <person name="Swanson P.K."/>
            <person name="Smith M."/>
            <person name="Roesemann S."/>
            <person name="Alexander J.E."/>
            <person name="Rich S.A."/>
            <person name="Livny J."/>
            <person name="Vlamakis H."/>
            <person name="Clish C."/>
            <person name="Bullock K."/>
            <person name="Deik A."/>
            <person name="Scott J."/>
            <person name="Pierce K.A."/>
            <person name="Xavier R.J."/>
            <person name="Alm E.J."/>
        </authorList>
    </citation>
    <scope>NUCLEOTIDE SEQUENCE [LARGE SCALE GENOMIC DNA]</scope>
    <source>
        <strain evidence="1 2">BIOML-A73</strain>
    </source>
</reference>
<sequence length="246" mass="27141">MSNLGRHGRNTMRKKQGTSVCRSFFSLLNMQSNNNEAAILPIDSFLEKSFPFTDITLHLSADAITFLMGTTKGRLNLMYYLYILHTMTIGDKSQMVRGIRVDTGTCQCSLSVSSLEEVWGIKRKQGRNLLDKMEQLGLISRSSDFVTSIVDVVSVQDGYAMGQVFTNPTRLLLAERNQTSPVLSPPAQSVQGADAATVIMETSEKPQTAIITSSEATIPSKATKMPQSLFDFDDEDGTVVPYGRHE</sequence>
<protein>
    <submittedName>
        <fullName evidence="1">Uncharacterized protein</fullName>
    </submittedName>
</protein>
<dbReference type="EMBL" id="WDER01000078">
    <property type="protein sequence ID" value="KAB6079032.1"/>
    <property type="molecule type" value="Genomic_DNA"/>
</dbReference>
<accession>A0A6L4NCG6</accession>
<evidence type="ECO:0000313" key="2">
    <source>
        <dbReference type="Proteomes" id="UP000474077"/>
    </source>
</evidence>
<dbReference type="AlphaFoldDB" id="A0A6L4NCG6"/>